<protein>
    <submittedName>
        <fullName evidence="1">Uncharacterized protein</fullName>
    </submittedName>
</protein>
<dbReference type="Proteomes" id="UP000608754">
    <property type="component" value="Unassembled WGS sequence"/>
</dbReference>
<accession>A0A8J7KI88</accession>
<keyword evidence="2" id="KW-1185">Reference proteome</keyword>
<dbReference type="RefSeq" id="WP_194182894.1">
    <property type="nucleotide sequence ID" value="NZ_JADGIK010000004.1"/>
</dbReference>
<dbReference type="EMBL" id="JADGIK010000004">
    <property type="protein sequence ID" value="MBF0597351.1"/>
    <property type="molecule type" value="Genomic_DNA"/>
</dbReference>
<gene>
    <name evidence="1" type="ORF">IM532_07810</name>
</gene>
<comment type="caution">
    <text evidence="1">The sequence shown here is derived from an EMBL/GenBank/DDBJ whole genome shotgun (WGS) entry which is preliminary data.</text>
</comment>
<sequence>MKIYKYIFLVLSSFSVQVYSQVNIGEVAEKVYLNGNMVITNDVGRTSNLENLKEYKQVNGENKLTNYKLAVVDPSEINVEGKKIKGQVKEIPANEQVVPIVIQPYHIKNILGDDLNNLDLQIPTSKYIVAISNFQAIDNLNLGFVTTSDQRGRFQYEVFQEGGTWRVRIGNPSVDLVNESPLNLNTSDYKFDIIIYSNKFFNNLGEVKFTGVGQNGNAGNTVIVD</sequence>
<proteinExistence type="predicted"/>
<evidence type="ECO:0000313" key="2">
    <source>
        <dbReference type="Proteomes" id="UP000608754"/>
    </source>
</evidence>
<organism evidence="1 2">
    <name type="scientific">Faecalibacter rhinopitheci</name>
    <dbReference type="NCBI Taxonomy" id="2779678"/>
    <lineage>
        <taxon>Bacteria</taxon>
        <taxon>Pseudomonadati</taxon>
        <taxon>Bacteroidota</taxon>
        <taxon>Flavobacteriia</taxon>
        <taxon>Flavobacteriales</taxon>
        <taxon>Weeksellaceae</taxon>
        <taxon>Faecalibacter</taxon>
    </lineage>
</organism>
<dbReference type="AlphaFoldDB" id="A0A8J7KI88"/>
<evidence type="ECO:0000313" key="1">
    <source>
        <dbReference type="EMBL" id="MBF0597351.1"/>
    </source>
</evidence>
<name>A0A8J7KI88_9FLAO</name>
<reference evidence="1" key="1">
    <citation type="submission" date="2020-10" db="EMBL/GenBank/DDBJ databases">
        <authorList>
            <person name="Lu T."/>
            <person name="Wang Q."/>
            <person name="Han X."/>
        </authorList>
    </citation>
    <scope>NUCLEOTIDE SEQUENCE</scope>
    <source>
        <strain evidence="1">WQ 117</strain>
    </source>
</reference>